<reference evidence="2" key="3">
    <citation type="submission" date="2020-12" db="UniProtKB">
        <authorList>
            <consortium name="EnsemblPlants"/>
        </authorList>
    </citation>
    <scope>IDENTIFICATION</scope>
</reference>
<evidence type="ECO:0000313" key="1">
    <source>
        <dbReference type="EMBL" id="PNR53649.1"/>
    </source>
</evidence>
<accession>A0A2K1KIP9</accession>
<dbReference type="EnsemblPlants" id="Pp3c5_6320V3.1">
    <property type="protein sequence ID" value="PAC:32952757.CDS.1"/>
    <property type="gene ID" value="Pp3c5_6320"/>
</dbReference>
<proteinExistence type="predicted"/>
<dbReference type="Gramene" id="Pp3c5_6320V3.1">
    <property type="protein sequence ID" value="PAC:32952757.CDS.1"/>
    <property type="gene ID" value="Pp3c5_6320"/>
</dbReference>
<keyword evidence="3" id="KW-1185">Reference proteome</keyword>
<dbReference type="AlphaFoldDB" id="A0A2K1KIP9"/>
<reference evidence="1 3" key="1">
    <citation type="journal article" date="2008" name="Science">
        <title>The Physcomitrella genome reveals evolutionary insights into the conquest of land by plants.</title>
        <authorList>
            <person name="Rensing S."/>
            <person name="Lang D."/>
            <person name="Zimmer A."/>
            <person name="Terry A."/>
            <person name="Salamov A."/>
            <person name="Shapiro H."/>
            <person name="Nishiyama T."/>
            <person name="Perroud P.-F."/>
            <person name="Lindquist E."/>
            <person name="Kamisugi Y."/>
            <person name="Tanahashi T."/>
            <person name="Sakakibara K."/>
            <person name="Fujita T."/>
            <person name="Oishi K."/>
            <person name="Shin-I T."/>
            <person name="Kuroki Y."/>
            <person name="Toyoda A."/>
            <person name="Suzuki Y."/>
            <person name="Hashimoto A."/>
            <person name="Yamaguchi K."/>
            <person name="Sugano A."/>
            <person name="Kohara Y."/>
            <person name="Fujiyama A."/>
            <person name="Anterola A."/>
            <person name="Aoki S."/>
            <person name="Ashton N."/>
            <person name="Barbazuk W.B."/>
            <person name="Barker E."/>
            <person name="Bennetzen J."/>
            <person name="Bezanilla M."/>
            <person name="Blankenship R."/>
            <person name="Cho S.H."/>
            <person name="Dutcher S."/>
            <person name="Estelle M."/>
            <person name="Fawcett J.A."/>
            <person name="Gundlach H."/>
            <person name="Hanada K."/>
            <person name="Heyl A."/>
            <person name="Hicks K.A."/>
            <person name="Hugh J."/>
            <person name="Lohr M."/>
            <person name="Mayer K."/>
            <person name="Melkozernov A."/>
            <person name="Murata T."/>
            <person name="Nelson D."/>
            <person name="Pils B."/>
            <person name="Prigge M."/>
            <person name="Reiss B."/>
            <person name="Renner T."/>
            <person name="Rombauts S."/>
            <person name="Rushton P."/>
            <person name="Sanderfoot A."/>
            <person name="Schween G."/>
            <person name="Shiu S.-H."/>
            <person name="Stueber K."/>
            <person name="Theodoulou F.L."/>
            <person name="Tu H."/>
            <person name="Van de Peer Y."/>
            <person name="Verrier P.J."/>
            <person name="Waters E."/>
            <person name="Wood A."/>
            <person name="Yang L."/>
            <person name="Cove D."/>
            <person name="Cuming A."/>
            <person name="Hasebe M."/>
            <person name="Lucas S."/>
            <person name="Mishler D.B."/>
            <person name="Reski R."/>
            <person name="Grigoriev I."/>
            <person name="Quatrano R.S."/>
            <person name="Boore J.L."/>
        </authorList>
    </citation>
    <scope>NUCLEOTIDE SEQUENCE [LARGE SCALE GENOMIC DNA]</scope>
    <source>
        <strain evidence="2 3">cv. Gransden 2004</strain>
    </source>
</reference>
<organism evidence="1">
    <name type="scientific">Physcomitrium patens</name>
    <name type="common">Spreading-leaved earth moss</name>
    <name type="synonym">Physcomitrella patens</name>
    <dbReference type="NCBI Taxonomy" id="3218"/>
    <lineage>
        <taxon>Eukaryota</taxon>
        <taxon>Viridiplantae</taxon>
        <taxon>Streptophyta</taxon>
        <taxon>Embryophyta</taxon>
        <taxon>Bryophyta</taxon>
        <taxon>Bryophytina</taxon>
        <taxon>Bryopsida</taxon>
        <taxon>Funariidae</taxon>
        <taxon>Funariales</taxon>
        <taxon>Funariaceae</taxon>
        <taxon>Physcomitrium</taxon>
    </lineage>
</organism>
<dbReference type="PaxDb" id="3218-PP1S41_45V6.1"/>
<evidence type="ECO:0000313" key="3">
    <source>
        <dbReference type="Proteomes" id="UP000006727"/>
    </source>
</evidence>
<gene>
    <name evidence="1" type="ORF">PHYPA_007324</name>
</gene>
<dbReference type="Proteomes" id="UP000006727">
    <property type="component" value="Chromosome 5"/>
</dbReference>
<name>A0A2K1KIP9_PHYPA</name>
<dbReference type="EMBL" id="ABEU02000005">
    <property type="protein sequence ID" value="PNR53649.1"/>
    <property type="molecule type" value="Genomic_DNA"/>
</dbReference>
<dbReference type="InParanoid" id="A0A2K1KIP9"/>
<protein>
    <submittedName>
        <fullName evidence="1 2">Uncharacterized protein</fullName>
    </submittedName>
</protein>
<reference evidence="1 3" key="2">
    <citation type="journal article" date="2018" name="Plant J.">
        <title>The Physcomitrella patens chromosome-scale assembly reveals moss genome structure and evolution.</title>
        <authorList>
            <person name="Lang D."/>
            <person name="Ullrich K.K."/>
            <person name="Murat F."/>
            <person name="Fuchs J."/>
            <person name="Jenkins J."/>
            <person name="Haas F.B."/>
            <person name="Piednoel M."/>
            <person name="Gundlach H."/>
            <person name="Van Bel M."/>
            <person name="Meyberg R."/>
            <person name="Vives C."/>
            <person name="Morata J."/>
            <person name="Symeonidi A."/>
            <person name="Hiss M."/>
            <person name="Muchero W."/>
            <person name="Kamisugi Y."/>
            <person name="Saleh O."/>
            <person name="Blanc G."/>
            <person name="Decker E.L."/>
            <person name="van Gessel N."/>
            <person name="Grimwood J."/>
            <person name="Hayes R.D."/>
            <person name="Graham S.W."/>
            <person name="Gunter L.E."/>
            <person name="McDaniel S.F."/>
            <person name="Hoernstein S.N.W."/>
            <person name="Larsson A."/>
            <person name="Li F.W."/>
            <person name="Perroud P.F."/>
            <person name="Phillips J."/>
            <person name="Ranjan P."/>
            <person name="Rokshar D.S."/>
            <person name="Rothfels C.J."/>
            <person name="Schneider L."/>
            <person name="Shu S."/>
            <person name="Stevenson D.W."/>
            <person name="Thummler F."/>
            <person name="Tillich M."/>
            <person name="Villarreal Aguilar J.C."/>
            <person name="Widiez T."/>
            <person name="Wong G.K."/>
            <person name="Wymore A."/>
            <person name="Zhang Y."/>
            <person name="Zimmer A.D."/>
            <person name="Quatrano R.S."/>
            <person name="Mayer K.F.X."/>
            <person name="Goodstein D."/>
            <person name="Casacuberta J.M."/>
            <person name="Vandepoele K."/>
            <person name="Reski R."/>
            <person name="Cuming A.C."/>
            <person name="Tuskan G.A."/>
            <person name="Maumus F."/>
            <person name="Salse J."/>
            <person name="Schmutz J."/>
            <person name="Rensing S.A."/>
        </authorList>
    </citation>
    <scope>NUCLEOTIDE SEQUENCE [LARGE SCALE GENOMIC DNA]</scope>
    <source>
        <strain evidence="2 3">cv. Gransden 2004</strain>
    </source>
</reference>
<evidence type="ECO:0000313" key="2">
    <source>
        <dbReference type="EnsemblPlants" id="PAC:32952757.CDS.1"/>
    </source>
</evidence>
<sequence length="68" mass="7709">MSSPLDAHTSAAKLVVRLPWFRVHAVSPITTGLQWREEPWRMDVQGAWVNDRPKLWCSCPSETSCATN</sequence>